<sequence>ADVCVKASELDAVSDCLAEEQRRARELQWEDMRITLEEERQISAQREAELSKYITMSTQLQVQLESQNCRLNELSSDLQKEKELNAKLLKHTQQPVE</sequence>
<evidence type="ECO:0000256" key="1">
    <source>
        <dbReference type="SAM" id="Coils"/>
    </source>
</evidence>
<evidence type="ECO:0000313" key="2">
    <source>
        <dbReference type="EMBL" id="KAI5611124.1"/>
    </source>
</evidence>
<feature type="non-terminal residue" evidence="2">
    <location>
        <position position="97"/>
    </location>
</feature>
<organism evidence="2 3">
    <name type="scientific">Silurus asotus</name>
    <name type="common">Amur catfish</name>
    <name type="synonym">Parasilurus asotus</name>
    <dbReference type="NCBI Taxonomy" id="30991"/>
    <lineage>
        <taxon>Eukaryota</taxon>
        <taxon>Metazoa</taxon>
        <taxon>Chordata</taxon>
        <taxon>Craniata</taxon>
        <taxon>Vertebrata</taxon>
        <taxon>Euteleostomi</taxon>
        <taxon>Actinopterygii</taxon>
        <taxon>Neopterygii</taxon>
        <taxon>Teleostei</taxon>
        <taxon>Ostariophysi</taxon>
        <taxon>Siluriformes</taxon>
        <taxon>Siluridae</taxon>
        <taxon>Silurus</taxon>
    </lineage>
</organism>
<dbReference type="Proteomes" id="UP001205998">
    <property type="component" value="Unassembled WGS sequence"/>
</dbReference>
<evidence type="ECO:0000313" key="3">
    <source>
        <dbReference type="Proteomes" id="UP001205998"/>
    </source>
</evidence>
<feature type="non-terminal residue" evidence="2">
    <location>
        <position position="1"/>
    </location>
</feature>
<dbReference type="EMBL" id="MU568283">
    <property type="protein sequence ID" value="KAI5611124.1"/>
    <property type="molecule type" value="Genomic_DNA"/>
</dbReference>
<keyword evidence="3" id="KW-1185">Reference proteome</keyword>
<reference evidence="2" key="1">
    <citation type="submission" date="2018-07" db="EMBL/GenBank/DDBJ databases">
        <title>Comparative genomics of catfishes provides insights into carnivory and benthic adaptation.</title>
        <authorList>
            <person name="Zhang Y."/>
            <person name="Wang D."/>
            <person name="Peng Z."/>
            <person name="Zheng S."/>
            <person name="Shao F."/>
            <person name="Tao W."/>
        </authorList>
    </citation>
    <scope>NUCLEOTIDE SEQUENCE</scope>
    <source>
        <strain evidence="2">Chongqing</strain>
    </source>
</reference>
<dbReference type="AlphaFoldDB" id="A0AAD5A8A3"/>
<gene>
    <name evidence="2" type="ORF">C0J50_11889</name>
</gene>
<proteinExistence type="predicted"/>
<name>A0AAD5A8A3_SILAS</name>
<accession>A0AAD5A8A3</accession>
<comment type="caution">
    <text evidence="2">The sequence shown here is derived from an EMBL/GenBank/DDBJ whole genome shotgun (WGS) entry which is preliminary data.</text>
</comment>
<protein>
    <submittedName>
        <fullName evidence="2">A-kinase anchor protein 9</fullName>
    </submittedName>
</protein>
<feature type="coiled-coil region" evidence="1">
    <location>
        <begin position="64"/>
        <end position="91"/>
    </location>
</feature>
<keyword evidence="1" id="KW-0175">Coiled coil</keyword>